<comment type="caution">
    <text evidence="2">The sequence shown here is derived from an EMBL/GenBank/DDBJ whole genome shotgun (WGS) entry which is preliminary data.</text>
</comment>
<evidence type="ECO:0000256" key="1">
    <source>
        <dbReference type="SAM" id="Phobius"/>
    </source>
</evidence>
<sequence length="63" mass="7379">MSKFSKNLITIVPQMINRSLAKTLIRNFRKKCFLIFYAVFKFQFSSFTGSITIFVCDLALYLN</sequence>
<name>A0A3M7PYB7_BRAPC</name>
<reference evidence="2 3" key="1">
    <citation type="journal article" date="2018" name="Sci. Rep.">
        <title>Genomic signatures of local adaptation to the degree of environmental predictability in rotifers.</title>
        <authorList>
            <person name="Franch-Gras L."/>
            <person name="Hahn C."/>
            <person name="Garcia-Roger E.M."/>
            <person name="Carmona M.J."/>
            <person name="Serra M."/>
            <person name="Gomez A."/>
        </authorList>
    </citation>
    <scope>NUCLEOTIDE SEQUENCE [LARGE SCALE GENOMIC DNA]</scope>
    <source>
        <strain evidence="2">HYR1</strain>
    </source>
</reference>
<gene>
    <name evidence="2" type="ORF">BpHYR1_042609</name>
</gene>
<protein>
    <submittedName>
        <fullName evidence="2">Uncharacterized protein</fullName>
    </submittedName>
</protein>
<keyword evidence="1" id="KW-0472">Membrane</keyword>
<keyword evidence="3" id="KW-1185">Reference proteome</keyword>
<organism evidence="2 3">
    <name type="scientific">Brachionus plicatilis</name>
    <name type="common">Marine rotifer</name>
    <name type="synonym">Brachionus muelleri</name>
    <dbReference type="NCBI Taxonomy" id="10195"/>
    <lineage>
        <taxon>Eukaryota</taxon>
        <taxon>Metazoa</taxon>
        <taxon>Spiralia</taxon>
        <taxon>Gnathifera</taxon>
        <taxon>Rotifera</taxon>
        <taxon>Eurotatoria</taxon>
        <taxon>Monogononta</taxon>
        <taxon>Pseudotrocha</taxon>
        <taxon>Ploima</taxon>
        <taxon>Brachionidae</taxon>
        <taxon>Brachionus</taxon>
    </lineage>
</organism>
<keyword evidence="1" id="KW-0812">Transmembrane</keyword>
<dbReference type="Proteomes" id="UP000276133">
    <property type="component" value="Unassembled WGS sequence"/>
</dbReference>
<keyword evidence="1" id="KW-1133">Transmembrane helix</keyword>
<dbReference type="EMBL" id="REGN01008272">
    <property type="protein sequence ID" value="RNA04003.1"/>
    <property type="molecule type" value="Genomic_DNA"/>
</dbReference>
<accession>A0A3M7PYB7</accession>
<dbReference type="AlphaFoldDB" id="A0A3M7PYB7"/>
<evidence type="ECO:0000313" key="2">
    <source>
        <dbReference type="EMBL" id="RNA04003.1"/>
    </source>
</evidence>
<feature type="transmembrane region" description="Helical" evidence="1">
    <location>
        <begin position="34"/>
        <end position="62"/>
    </location>
</feature>
<proteinExistence type="predicted"/>
<evidence type="ECO:0000313" key="3">
    <source>
        <dbReference type="Proteomes" id="UP000276133"/>
    </source>
</evidence>